<dbReference type="EMBL" id="JBEHCU010007246">
    <property type="protein sequence ID" value="KAL1395207.1"/>
    <property type="molecule type" value="Genomic_DNA"/>
</dbReference>
<keyword evidence="3" id="KW-1185">Reference proteome</keyword>
<gene>
    <name evidence="2" type="ORF">pipiens_007628</name>
    <name evidence="1" type="ORF">pipiens_011415</name>
</gene>
<reference evidence="2 3" key="1">
    <citation type="submission" date="2024-05" db="EMBL/GenBank/DDBJ databases">
        <title>Culex pipiens pipiens assembly and annotation.</title>
        <authorList>
            <person name="Alout H."/>
            <person name="Durand T."/>
        </authorList>
    </citation>
    <scope>NUCLEOTIDE SEQUENCE [LARGE SCALE GENOMIC DNA]</scope>
    <source>
        <strain evidence="2">HA-2024</strain>
        <tissue evidence="2">Whole body</tissue>
    </source>
</reference>
<evidence type="ECO:0000313" key="2">
    <source>
        <dbReference type="EMBL" id="KAL1400208.1"/>
    </source>
</evidence>
<evidence type="ECO:0000313" key="1">
    <source>
        <dbReference type="EMBL" id="KAL1395207.1"/>
    </source>
</evidence>
<organism evidence="2 3">
    <name type="scientific">Culex pipiens pipiens</name>
    <name type="common">Northern house mosquito</name>
    <dbReference type="NCBI Taxonomy" id="38569"/>
    <lineage>
        <taxon>Eukaryota</taxon>
        <taxon>Metazoa</taxon>
        <taxon>Ecdysozoa</taxon>
        <taxon>Arthropoda</taxon>
        <taxon>Hexapoda</taxon>
        <taxon>Insecta</taxon>
        <taxon>Pterygota</taxon>
        <taxon>Neoptera</taxon>
        <taxon>Endopterygota</taxon>
        <taxon>Diptera</taxon>
        <taxon>Nematocera</taxon>
        <taxon>Culicoidea</taxon>
        <taxon>Culicidae</taxon>
        <taxon>Culicinae</taxon>
        <taxon>Culicini</taxon>
        <taxon>Culex</taxon>
        <taxon>Culex</taxon>
    </lineage>
</organism>
<evidence type="ECO:0000313" key="3">
    <source>
        <dbReference type="Proteomes" id="UP001562425"/>
    </source>
</evidence>
<protein>
    <submittedName>
        <fullName evidence="2">Uncharacterized protein</fullName>
    </submittedName>
</protein>
<sequence>MVVRMVHFRRSGIRTIRNVISRSPSKTLRDLKHLRIIPKVDICNLFGYVINSCRWDWFSVKFLLHQLFKASAKVHCGGSEWAKM</sequence>
<dbReference type="EMBL" id="JBEHCU010005320">
    <property type="protein sequence ID" value="KAL1400208.1"/>
    <property type="molecule type" value="Genomic_DNA"/>
</dbReference>
<dbReference type="AlphaFoldDB" id="A0ABD1DKN3"/>
<accession>A0ABD1DKN3</accession>
<comment type="caution">
    <text evidence="2">The sequence shown here is derived from an EMBL/GenBank/DDBJ whole genome shotgun (WGS) entry which is preliminary data.</text>
</comment>
<proteinExistence type="predicted"/>
<dbReference type="Proteomes" id="UP001562425">
    <property type="component" value="Unassembled WGS sequence"/>
</dbReference>
<name>A0ABD1DKN3_CULPP</name>